<dbReference type="InterPro" id="IPR045538">
    <property type="entry name" value="CIS_TMP"/>
</dbReference>
<dbReference type="RefSeq" id="WP_013435510.1">
    <property type="nucleotide sequence ID" value="NC_014722.1"/>
</dbReference>
<proteinExistence type="predicted"/>
<dbReference type="AlphaFoldDB" id="E5ARP9"/>
<name>E5ARP9_MYCRK</name>
<evidence type="ECO:0000313" key="2">
    <source>
        <dbReference type="EMBL" id="CBW75281.1"/>
    </source>
</evidence>
<organism evidence="2 3">
    <name type="scientific">Mycetohabitans rhizoxinica (strain DSM 19002 / CIP 109453 / HKI 454)</name>
    <name type="common">Paraburkholderia rhizoxinica</name>
    <dbReference type="NCBI Taxonomy" id="882378"/>
    <lineage>
        <taxon>Bacteria</taxon>
        <taxon>Pseudomonadati</taxon>
        <taxon>Pseudomonadota</taxon>
        <taxon>Betaproteobacteria</taxon>
        <taxon>Burkholderiales</taxon>
        <taxon>Burkholderiaceae</taxon>
        <taxon>Mycetohabitans</taxon>
    </lineage>
</organism>
<feature type="region of interest" description="Disordered" evidence="1">
    <location>
        <begin position="338"/>
        <end position="383"/>
    </location>
</feature>
<dbReference type="HOGENOM" id="CLU_720955_0_0_4"/>
<feature type="compositionally biased region" description="Basic and acidic residues" evidence="1">
    <location>
        <begin position="352"/>
        <end position="365"/>
    </location>
</feature>
<accession>E5ARP9</accession>
<dbReference type="Pfam" id="PF19268">
    <property type="entry name" value="CIS_TMP"/>
    <property type="match status" value="1"/>
</dbReference>
<protein>
    <submittedName>
        <fullName evidence="2">Uncharacterized protein</fullName>
    </submittedName>
</protein>
<reference evidence="2 3" key="1">
    <citation type="journal article" date="2011" name="J. Bacteriol.">
        <title>Complete genome sequence of Burkholderia rhizoxinica, an endosymbiont of Rhizopus microsporus.</title>
        <authorList>
            <person name="Lackner G."/>
            <person name="Moebius N."/>
            <person name="Partida-Martinez L."/>
            <person name="Hertweck C."/>
        </authorList>
    </citation>
    <scope>NUCLEOTIDE SEQUENCE [LARGE SCALE GENOMIC DNA]</scope>
    <source>
        <strain evidence="3">DSM 19002 / CIP 109453 / HKI 454</strain>
    </source>
</reference>
<dbReference type="EMBL" id="FR687359">
    <property type="protein sequence ID" value="CBW75281.1"/>
    <property type="molecule type" value="Genomic_DNA"/>
</dbReference>
<dbReference type="Proteomes" id="UP000007437">
    <property type="component" value="Chromosome"/>
</dbReference>
<evidence type="ECO:0000313" key="3">
    <source>
        <dbReference type="Proteomes" id="UP000007437"/>
    </source>
</evidence>
<gene>
    <name evidence="2" type="ordered locus">RBRH_04154</name>
</gene>
<sequence>MDGLSDFHGVSIDTLHFVLRVNGRDAPRVQQRCSAWCHTHLKSRLSALRAQTGAGNGMIEQLVLDVGDVRLSRLEAELEARIMQQLSERLQRWQMEARRASPLQINGASLVETERDEQIVQQLSEQWRRWQREARRVSPSRIGEARLAAWEDVMANDGWVTLGTRAGVRMYERETRTETGQMLRGREAARAGSVTALTTTASALVPAPDVVGLPALSAYLRTGVWHAPAAWMPPCTPDAWLCAQLMQPQPDALRVALASACLHPRGLLRLLATFSPPTCDALAAWLATGHSPETGGPLWLSTTRVEAGLAVILRALPWVRSWPVAAPVEAAQLATGVAATRPGGPGTVAGSARRDAAHASHDSDPVGRGASAACARTAERDTD</sequence>
<evidence type="ECO:0000256" key="1">
    <source>
        <dbReference type="SAM" id="MobiDB-lite"/>
    </source>
</evidence>
<dbReference type="KEGG" id="brh:RBRH_04154"/>